<dbReference type="EMBL" id="BJYI01000021">
    <property type="protein sequence ID" value="GEN73835.1"/>
    <property type="molecule type" value="Genomic_DNA"/>
</dbReference>
<organism evidence="1 2">
    <name type="scientific">Chryseobacterium lathyri</name>
    <dbReference type="NCBI Taxonomy" id="395933"/>
    <lineage>
        <taxon>Bacteria</taxon>
        <taxon>Pseudomonadati</taxon>
        <taxon>Bacteroidota</taxon>
        <taxon>Flavobacteriia</taxon>
        <taxon>Flavobacteriales</taxon>
        <taxon>Weeksellaceae</taxon>
        <taxon>Chryseobacterium group</taxon>
        <taxon>Chryseobacterium</taxon>
    </lineage>
</organism>
<reference evidence="1 2" key="1">
    <citation type="submission" date="2019-07" db="EMBL/GenBank/DDBJ databases">
        <title>Whole genome shotgun sequence of Chryseobacterium lathyri NBRC 105250.</title>
        <authorList>
            <person name="Hosoyama A."/>
            <person name="Uohara A."/>
            <person name="Ohji S."/>
            <person name="Ichikawa N."/>
        </authorList>
    </citation>
    <scope>NUCLEOTIDE SEQUENCE [LARGE SCALE GENOMIC DNA]</scope>
    <source>
        <strain evidence="1 2">NBRC 105250</strain>
    </source>
</reference>
<evidence type="ECO:0000313" key="1">
    <source>
        <dbReference type="EMBL" id="GEN73835.1"/>
    </source>
</evidence>
<dbReference type="SUPFAM" id="SSF52467">
    <property type="entry name" value="DHS-like NAD/FAD-binding domain"/>
    <property type="match status" value="1"/>
</dbReference>
<evidence type="ECO:0000313" key="2">
    <source>
        <dbReference type="Proteomes" id="UP000321150"/>
    </source>
</evidence>
<dbReference type="AlphaFoldDB" id="A0A511YF59"/>
<dbReference type="Pfam" id="PF13289">
    <property type="entry name" value="SIR2_2"/>
    <property type="match status" value="1"/>
</dbReference>
<dbReference type="OrthoDB" id="1688888at2"/>
<dbReference type="Proteomes" id="UP000321150">
    <property type="component" value="Unassembled WGS sequence"/>
</dbReference>
<name>A0A511YF59_9FLAO</name>
<gene>
    <name evidence="1" type="ORF">CLA01_39070</name>
</gene>
<protein>
    <submittedName>
        <fullName evidence="1">Uncharacterized protein</fullName>
    </submittedName>
</protein>
<dbReference type="InterPro" id="IPR029035">
    <property type="entry name" value="DHS-like_NAD/FAD-binding_dom"/>
</dbReference>
<accession>A0A511YF59</accession>
<sequence length="627" mass="72722">MGKENLFQLISRGEVVLWIGAGLSLYAGLPSGNQLSQFLFDGLSKEEKDNINKNLLLPDLVEEIYRIKGNNRNYIIQRLKERILLKNFPSISTHEIIAKIPHFRDIITTNYDRLFEEAFKSSLNVIYSDQQIPYLDNKKINLFKIHGDLSVPDSVIITKSDYDNFFGNRKGDDVLWTVIKEKIATKNILFIGYNLEDSNIAVIFDGIAKKLGENRKECFFVSPKVPPQKLYHLSGKNIHYIDSTGEQLFSELIQYLKDNIKKDCENKLISTEIYAEFIRNFNLKSDIEINESKNIIKSFSGINNDPETKAKFTIKSDYPDFDKIIDLSKGEYLDELVIDKSAFSNWDFRIEGIKIADIDDIKNLTVIPMPSFDKKVDLVFENGIEINDVHIKIFRGGNKNKLLVEFYNNEFEILFYLKEDSSLNFKFDYKNSLEINSVSKQLQFYTAMNSFALGKIFNVYSEGNLIYTSKDRFESSILDGLKGLYEYNIFYYKYFNKLREIEQAFKIKFSNIDINDVSDENYSYLEKIIAKFKKEPIEQAFKGISFKVPLTQNNIELFEDSVDKIVPIKLEGHMGNVIVHNHEFELGNYEIRIIEPLIANVQNILQGANEKLKIESSKEKALFLFKE</sequence>
<comment type="caution">
    <text evidence="1">The sequence shown here is derived from an EMBL/GenBank/DDBJ whole genome shotgun (WGS) entry which is preliminary data.</text>
</comment>
<dbReference type="RefSeq" id="WP_111960459.1">
    <property type="nucleotide sequence ID" value="NZ_BJYI01000021.1"/>
</dbReference>
<proteinExistence type="predicted"/>